<reference evidence="6 7" key="1">
    <citation type="submission" date="2020-08" db="EMBL/GenBank/DDBJ databases">
        <title>Genomic Encyclopedia of Type Strains, Phase IV (KMG-IV): sequencing the most valuable type-strain genomes for metagenomic binning, comparative biology and taxonomic classification.</title>
        <authorList>
            <person name="Goeker M."/>
        </authorList>
    </citation>
    <scope>NUCLEOTIDE SEQUENCE [LARGE SCALE GENOMIC DNA]</scope>
    <source>
        <strain evidence="6 7">DSM 103737</strain>
    </source>
</reference>
<dbReference type="PROSITE" id="PS50850">
    <property type="entry name" value="MFS"/>
    <property type="match status" value="1"/>
</dbReference>
<dbReference type="PANTHER" id="PTHR43129:SF1">
    <property type="entry name" value="FOSMIDOMYCIN RESISTANCE PROTEIN"/>
    <property type="match status" value="1"/>
</dbReference>
<comment type="caution">
    <text evidence="6">The sequence shown here is derived from an EMBL/GenBank/DDBJ whole genome shotgun (WGS) entry which is preliminary data.</text>
</comment>
<dbReference type="GO" id="GO:0005886">
    <property type="term" value="C:plasma membrane"/>
    <property type="evidence" value="ECO:0007669"/>
    <property type="project" value="TreeGrafter"/>
</dbReference>
<feature type="transmembrane region" description="Helical" evidence="4">
    <location>
        <begin position="140"/>
        <end position="161"/>
    </location>
</feature>
<feature type="transmembrane region" description="Helical" evidence="4">
    <location>
        <begin position="290"/>
        <end position="308"/>
    </location>
</feature>
<feature type="transmembrane region" description="Helical" evidence="4">
    <location>
        <begin position="167"/>
        <end position="186"/>
    </location>
</feature>
<feature type="transmembrane region" description="Helical" evidence="4">
    <location>
        <begin position="378"/>
        <end position="398"/>
    </location>
</feature>
<dbReference type="Gene3D" id="1.20.1250.20">
    <property type="entry name" value="MFS general substrate transporter like domains"/>
    <property type="match status" value="2"/>
</dbReference>
<sequence length="412" mass="42818">MTQQASALPQRDVRIIGLVGAAHFASHFFQLVLPPLFPFIRDGLGVSYTQLGVAMAVFYAVSGIGQVAAGFLVDRYGPQRILPVGIALFGLATILAGLAPAYWMLIVVAIVAGLGNCVFHPADFSVMTARVTPSRLARAYSIHTVSGTLGWAAAPVTLLLLNDLLDWRMALIVTGAAGIVFALYVATQHLFLRVAPHEPHAADSARPPQGSPSTAQLLFAAPVVLCFVYFTLLSIAQTGMQSFLPSLMPHVQAITFALATTATTVYLVASATGSLIGGFLADRTSNHERIVGGGLVGAGVLTLALGYIPLALATAFATVAVAGFLTGITIPSRDMLVRSATPAGSTGKIFGFVYSGLDLGAMLAPVAIGLFLDGGQAHLAFAFMAAALIGTITAAFLVKWGTRRAAVRATNI</sequence>
<organism evidence="6 7">
    <name type="scientific">Chelatococcus caeni</name>
    <dbReference type="NCBI Taxonomy" id="1348468"/>
    <lineage>
        <taxon>Bacteria</taxon>
        <taxon>Pseudomonadati</taxon>
        <taxon>Pseudomonadota</taxon>
        <taxon>Alphaproteobacteria</taxon>
        <taxon>Hyphomicrobiales</taxon>
        <taxon>Chelatococcaceae</taxon>
        <taxon>Chelatococcus</taxon>
    </lineage>
</organism>
<feature type="domain" description="Major facilitator superfamily (MFS) profile" evidence="5">
    <location>
        <begin position="15"/>
        <end position="403"/>
    </location>
</feature>
<dbReference type="RefSeq" id="WP_183316523.1">
    <property type="nucleotide sequence ID" value="NZ_JACIEN010000002.1"/>
</dbReference>
<keyword evidence="3 4" id="KW-0472">Membrane</keyword>
<keyword evidence="7" id="KW-1185">Reference proteome</keyword>
<evidence type="ECO:0000256" key="1">
    <source>
        <dbReference type="ARBA" id="ARBA00022692"/>
    </source>
</evidence>
<evidence type="ECO:0000256" key="3">
    <source>
        <dbReference type="ARBA" id="ARBA00023136"/>
    </source>
</evidence>
<proteinExistence type="predicted"/>
<evidence type="ECO:0000313" key="6">
    <source>
        <dbReference type="EMBL" id="MBB4017015.1"/>
    </source>
</evidence>
<gene>
    <name evidence="6" type="ORF">GGR16_002044</name>
</gene>
<dbReference type="PANTHER" id="PTHR43129">
    <property type="entry name" value="FOSMIDOMYCIN RESISTANCE PROTEIN"/>
    <property type="match status" value="1"/>
</dbReference>
<feature type="transmembrane region" description="Helical" evidence="4">
    <location>
        <begin position="102"/>
        <end position="119"/>
    </location>
</feature>
<keyword evidence="2 4" id="KW-1133">Transmembrane helix</keyword>
<dbReference type="GO" id="GO:0022857">
    <property type="term" value="F:transmembrane transporter activity"/>
    <property type="evidence" value="ECO:0007669"/>
    <property type="project" value="InterPro"/>
</dbReference>
<dbReference type="InterPro" id="IPR020846">
    <property type="entry name" value="MFS_dom"/>
</dbReference>
<feature type="transmembrane region" description="Helical" evidence="4">
    <location>
        <begin position="12"/>
        <end position="33"/>
    </location>
</feature>
<feature type="transmembrane region" description="Helical" evidence="4">
    <location>
        <begin position="217"/>
        <end position="236"/>
    </location>
</feature>
<dbReference type="SUPFAM" id="SSF103473">
    <property type="entry name" value="MFS general substrate transporter"/>
    <property type="match status" value="1"/>
</dbReference>
<evidence type="ECO:0000256" key="4">
    <source>
        <dbReference type="SAM" id="Phobius"/>
    </source>
</evidence>
<name>A0A840BUF3_9HYPH</name>
<dbReference type="InterPro" id="IPR036259">
    <property type="entry name" value="MFS_trans_sf"/>
</dbReference>
<dbReference type="InterPro" id="IPR011701">
    <property type="entry name" value="MFS"/>
</dbReference>
<feature type="transmembrane region" description="Helical" evidence="4">
    <location>
        <begin position="352"/>
        <end position="372"/>
    </location>
</feature>
<feature type="transmembrane region" description="Helical" evidence="4">
    <location>
        <begin position="80"/>
        <end position="96"/>
    </location>
</feature>
<evidence type="ECO:0000313" key="7">
    <source>
        <dbReference type="Proteomes" id="UP000577362"/>
    </source>
</evidence>
<evidence type="ECO:0000259" key="5">
    <source>
        <dbReference type="PROSITE" id="PS50850"/>
    </source>
</evidence>
<feature type="transmembrane region" description="Helical" evidence="4">
    <location>
        <begin position="256"/>
        <end position="281"/>
    </location>
</feature>
<dbReference type="AlphaFoldDB" id="A0A840BUF3"/>
<feature type="transmembrane region" description="Helical" evidence="4">
    <location>
        <begin position="53"/>
        <end position="73"/>
    </location>
</feature>
<dbReference type="EMBL" id="JACIEN010000002">
    <property type="protein sequence ID" value="MBB4017015.1"/>
    <property type="molecule type" value="Genomic_DNA"/>
</dbReference>
<dbReference type="Pfam" id="PF07690">
    <property type="entry name" value="MFS_1"/>
    <property type="match status" value="2"/>
</dbReference>
<keyword evidence="1 4" id="KW-0812">Transmembrane</keyword>
<feature type="transmembrane region" description="Helical" evidence="4">
    <location>
        <begin position="314"/>
        <end position="331"/>
    </location>
</feature>
<protein>
    <submittedName>
        <fullName evidence="6">MFS family permease</fullName>
    </submittedName>
</protein>
<accession>A0A840BUF3</accession>
<dbReference type="Proteomes" id="UP000577362">
    <property type="component" value="Unassembled WGS sequence"/>
</dbReference>
<evidence type="ECO:0000256" key="2">
    <source>
        <dbReference type="ARBA" id="ARBA00022989"/>
    </source>
</evidence>